<dbReference type="EMBL" id="MIGC01011321">
    <property type="protein sequence ID" value="PHJ14785.1"/>
    <property type="molecule type" value="Genomic_DNA"/>
</dbReference>
<gene>
    <name evidence="1" type="ORF">CSUI_011405</name>
</gene>
<name>A0A2C6KE65_9APIC</name>
<accession>A0A2C6KE65</accession>
<sequence>MDIAPRSRQRPRASFVDGPHLARRSVTRAAVAALRGDTQLSLAAGPQTVKRSVTFGGTKAWGRFCGPLVVRREVLSTAQEIPILTDWGISGLGTVDGAFHDSGDWMFFFSKAGFFRCTETHRPQRHSLSSARFKYS</sequence>
<reference evidence="1 2" key="1">
    <citation type="journal article" date="2017" name="Int. J. Parasitol.">
        <title>The genome of the protozoan parasite Cystoisospora suis and a reverse vaccinology approach to identify vaccine candidates.</title>
        <authorList>
            <person name="Palmieri N."/>
            <person name="Shrestha A."/>
            <person name="Ruttkowski B."/>
            <person name="Beck T."/>
            <person name="Vogl C."/>
            <person name="Tomley F."/>
            <person name="Blake D.P."/>
            <person name="Joachim A."/>
        </authorList>
    </citation>
    <scope>NUCLEOTIDE SEQUENCE [LARGE SCALE GENOMIC DNA]</scope>
    <source>
        <strain evidence="1 2">Wien I</strain>
    </source>
</reference>
<dbReference type="AlphaFoldDB" id="A0A2C6KE65"/>
<dbReference type="VEuPathDB" id="ToxoDB:CSUI_011405"/>
<dbReference type="RefSeq" id="XP_067916520.1">
    <property type="nucleotide sequence ID" value="XM_068071504.1"/>
</dbReference>
<organism evidence="1 2">
    <name type="scientific">Cystoisospora suis</name>
    <dbReference type="NCBI Taxonomy" id="483139"/>
    <lineage>
        <taxon>Eukaryota</taxon>
        <taxon>Sar</taxon>
        <taxon>Alveolata</taxon>
        <taxon>Apicomplexa</taxon>
        <taxon>Conoidasida</taxon>
        <taxon>Coccidia</taxon>
        <taxon>Eucoccidiorida</taxon>
        <taxon>Eimeriorina</taxon>
        <taxon>Sarcocystidae</taxon>
        <taxon>Cystoisospora</taxon>
    </lineage>
</organism>
<evidence type="ECO:0000313" key="2">
    <source>
        <dbReference type="Proteomes" id="UP000221165"/>
    </source>
</evidence>
<protein>
    <submittedName>
        <fullName evidence="1">Uncharacterized protein</fullName>
    </submittedName>
</protein>
<comment type="caution">
    <text evidence="1">The sequence shown here is derived from an EMBL/GenBank/DDBJ whole genome shotgun (WGS) entry which is preliminary data.</text>
</comment>
<keyword evidence="2" id="KW-1185">Reference proteome</keyword>
<dbReference type="Proteomes" id="UP000221165">
    <property type="component" value="Unassembled WGS sequence"/>
</dbReference>
<evidence type="ECO:0000313" key="1">
    <source>
        <dbReference type="EMBL" id="PHJ14785.1"/>
    </source>
</evidence>
<dbReference type="GeneID" id="94434715"/>
<proteinExistence type="predicted"/>